<dbReference type="InterPro" id="IPR023772">
    <property type="entry name" value="DNA-bd_HTH_TetR-type_CS"/>
</dbReference>
<dbReference type="EMBL" id="BAABDQ010000076">
    <property type="protein sequence ID" value="GAA3624990.1"/>
    <property type="molecule type" value="Genomic_DNA"/>
</dbReference>
<evidence type="ECO:0000256" key="2">
    <source>
        <dbReference type="PROSITE-ProRule" id="PRU00335"/>
    </source>
</evidence>
<feature type="domain" description="HTH tetR-type" evidence="3">
    <location>
        <begin position="34"/>
        <end position="94"/>
    </location>
</feature>
<dbReference type="Gene3D" id="1.10.357.10">
    <property type="entry name" value="Tetracycline Repressor, domain 2"/>
    <property type="match status" value="1"/>
</dbReference>
<feature type="DNA-binding region" description="H-T-H motif" evidence="2">
    <location>
        <begin position="57"/>
        <end position="76"/>
    </location>
</feature>
<dbReference type="InterPro" id="IPR049513">
    <property type="entry name" value="TetR_C_40"/>
</dbReference>
<dbReference type="PRINTS" id="PR00455">
    <property type="entry name" value="HTHTETR"/>
</dbReference>
<keyword evidence="1 2" id="KW-0238">DNA-binding</keyword>
<dbReference type="InterPro" id="IPR009057">
    <property type="entry name" value="Homeodomain-like_sf"/>
</dbReference>
<dbReference type="SUPFAM" id="SSF48498">
    <property type="entry name" value="Tetracyclin repressor-like, C-terminal domain"/>
    <property type="match status" value="1"/>
</dbReference>
<dbReference type="PROSITE" id="PS01081">
    <property type="entry name" value="HTH_TETR_1"/>
    <property type="match status" value="1"/>
</dbReference>
<dbReference type="PANTHER" id="PTHR43479">
    <property type="entry name" value="ACREF/ENVCD OPERON REPRESSOR-RELATED"/>
    <property type="match status" value="1"/>
</dbReference>
<keyword evidence="5" id="KW-1185">Reference proteome</keyword>
<evidence type="ECO:0000313" key="5">
    <source>
        <dbReference type="Proteomes" id="UP001500630"/>
    </source>
</evidence>
<dbReference type="PANTHER" id="PTHR43479:SF11">
    <property type="entry name" value="ACREF_ENVCD OPERON REPRESSOR-RELATED"/>
    <property type="match status" value="1"/>
</dbReference>
<evidence type="ECO:0000259" key="3">
    <source>
        <dbReference type="PROSITE" id="PS50977"/>
    </source>
</evidence>
<sequence>MRSASVKSAIVGKVISVQNGEPVKPASRAERRKTRTRQALIDAARDFLARQGLAEVSIQELTDVADVGFGSFYNYFTSKDELFQAAITDVLEEHGQLLDELTSDLEDPAEVFAASVRLTGRLADTHPQVARILTRTGLPYLDSDKGLAPRALRDIRRAVDAGRFRIANPHVALASAGGSLLGFLQLRIAHPDLVGEDACEELAEQLLRMYGMDRETAYAIAHRPLPSGGVQFQ</sequence>
<dbReference type="InterPro" id="IPR050624">
    <property type="entry name" value="HTH-type_Tx_Regulator"/>
</dbReference>
<evidence type="ECO:0000256" key="1">
    <source>
        <dbReference type="ARBA" id="ARBA00023125"/>
    </source>
</evidence>
<gene>
    <name evidence="4" type="ORF">GCM10022419_133210</name>
</gene>
<dbReference type="Pfam" id="PF21306">
    <property type="entry name" value="TetR_C_40"/>
    <property type="match status" value="1"/>
</dbReference>
<dbReference type="Pfam" id="PF00440">
    <property type="entry name" value="TetR_N"/>
    <property type="match status" value="1"/>
</dbReference>
<organism evidence="4 5">
    <name type="scientific">Nonomuraea rosea</name>
    <dbReference type="NCBI Taxonomy" id="638574"/>
    <lineage>
        <taxon>Bacteria</taxon>
        <taxon>Bacillati</taxon>
        <taxon>Actinomycetota</taxon>
        <taxon>Actinomycetes</taxon>
        <taxon>Streptosporangiales</taxon>
        <taxon>Streptosporangiaceae</taxon>
        <taxon>Nonomuraea</taxon>
    </lineage>
</organism>
<reference evidence="5" key="1">
    <citation type="journal article" date="2019" name="Int. J. Syst. Evol. Microbiol.">
        <title>The Global Catalogue of Microorganisms (GCM) 10K type strain sequencing project: providing services to taxonomists for standard genome sequencing and annotation.</title>
        <authorList>
            <consortium name="The Broad Institute Genomics Platform"/>
            <consortium name="The Broad Institute Genome Sequencing Center for Infectious Disease"/>
            <person name="Wu L."/>
            <person name="Ma J."/>
        </authorList>
    </citation>
    <scope>NUCLEOTIDE SEQUENCE [LARGE SCALE GENOMIC DNA]</scope>
    <source>
        <strain evidence="5">JCM 17326</strain>
    </source>
</reference>
<protein>
    <submittedName>
        <fullName evidence="4">TetR/AcrR family transcriptional regulator</fullName>
    </submittedName>
</protein>
<accession>A0ABP7A4Z0</accession>
<dbReference type="Proteomes" id="UP001500630">
    <property type="component" value="Unassembled WGS sequence"/>
</dbReference>
<proteinExistence type="predicted"/>
<dbReference type="InterPro" id="IPR036271">
    <property type="entry name" value="Tet_transcr_reg_TetR-rel_C_sf"/>
</dbReference>
<name>A0ABP7A4Z0_9ACTN</name>
<comment type="caution">
    <text evidence="4">The sequence shown here is derived from an EMBL/GenBank/DDBJ whole genome shotgun (WGS) entry which is preliminary data.</text>
</comment>
<dbReference type="PROSITE" id="PS50977">
    <property type="entry name" value="HTH_TETR_2"/>
    <property type="match status" value="1"/>
</dbReference>
<dbReference type="SUPFAM" id="SSF46689">
    <property type="entry name" value="Homeodomain-like"/>
    <property type="match status" value="1"/>
</dbReference>
<dbReference type="InterPro" id="IPR001647">
    <property type="entry name" value="HTH_TetR"/>
</dbReference>
<evidence type="ECO:0000313" key="4">
    <source>
        <dbReference type="EMBL" id="GAA3624990.1"/>
    </source>
</evidence>